<protein>
    <submittedName>
        <fullName evidence="4">C2H2-type domain-containing protein</fullName>
    </submittedName>
</protein>
<accession>A0A183EUP7</accession>
<evidence type="ECO:0000256" key="1">
    <source>
        <dbReference type="SAM" id="MobiDB-lite"/>
    </source>
</evidence>
<organism evidence="4">
    <name type="scientific">Gongylonema pulchrum</name>
    <dbReference type="NCBI Taxonomy" id="637853"/>
    <lineage>
        <taxon>Eukaryota</taxon>
        <taxon>Metazoa</taxon>
        <taxon>Ecdysozoa</taxon>
        <taxon>Nematoda</taxon>
        <taxon>Chromadorea</taxon>
        <taxon>Rhabditida</taxon>
        <taxon>Spirurina</taxon>
        <taxon>Spiruromorpha</taxon>
        <taxon>Spiruroidea</taxon>
        <taxon>Gongylonematidae</taxon>
        <taxon>Gongylonema</taxon>
    </lineage>
</organism>
<feature type="region of interest" description="Disordered" evidence="1">
    <location>
        <begin position="111"/>
        <end position="139"/>
    </location>
</feature>
<sequence length="354" mass="39863">MRIQLDEFAEKPEVPEQLKLQEQVLQLITPRQSVESTFDWYFLEKANEKEELERQGFQTGQQEGPQKRAPPLSSLISHPDSVWEILQTGQLRQQRNPAPQILAGQQFFSESVQPSRPPGQLQRSPPTDQRQQPAPPEFCQQQPQDLTHLPSVNQHLLQALFQWQEPQHLTHLPLFNQNPLHALSQSFLSLGPIPLFLDCLLPFLGSTSQLPLSVQPSLPLVPVASAASGQYSSLEPIQQLARLVESVQPQNVGFNVPRGPRQSHLPSFNQESLQRLFQSHLPRGPSLSFLYSQLPCLGSISQRSQLTQQPQPQGSTASAVSDQYRSFLLNLAEFIQSLEQQNRDSSAPRGPQQQ</sequence>
<gene>
    <name evidence="2" type="ORF">GPUH_LOCUS24688</name>
</gene>
<keyword evidence="3" id="KW-1185">Reference proteome</keyword>
<reference evidence="4" key="1">
    <citation type="submission" date="2016-06" db="UniProtKB">
        <authorList>
            <consortium name="WormBaseParasite"/>
        </authorList>
    </citation>
    <scope>IDENTIFICATION</scope>
</reference>
<proteinExistence type="predicted"/>
<evidence type="ECO:0000313" key="2">
    <source>
        <dbReference type="EMBL" id="VDN43189.1"/>
    </source>
</evidence>
<dbReference type="EMBL" id="UYRT01102082">
    <property type="protein sequence ID" value="VDN43189.1"/>
    <property type="molecule type" value="Genomic_DNA"/>
</dbReference>
<dbReference type="WBParaSite" id="GPUH_0002471801-mRNA-1">
    <property type="protein sequence ID" value="GPUH_0002471801-mRNA-1"/>
    <property type="gene ID" value="GPUH_0002471801"/>
</dbReference>
<evidence type="ECO:0000313" key="3">
    <source>
        <dbReference type="Proteomes" id="UP000271098"/>
    </source>
</evidence>
<feature type="region of interest" description="Disordered" evidence="1">
    <location>
        <begin position="51"/>
        <end position="74"/>
    </location>
</feature>
<feature type="compositionally biased region" description="Polar residues" evidence="1">
    <location>
        <begin position="121"/>
        <end position="132"/>
    </location>
</feature>
<reference evidence="2 3" key="2">
    <citation type="submission" date="2018-11" db="EMBL/GenBank/DDBJ databases">
        <authorList>
            <consortium name="Pathogen Informatics"/>
        </authorList>
    </citation>
    <scope>NUCLEOTIDE SEQUENCE [LARGE SCALE GENOMIC DNA]</scope>
</reference>
<evidence type="ECO:0000313" key="4">
    <source>
        <dbReference type="WBParaSite" id="GPUH_0002471801-mRNA-1"/>
    </source>
</evidence>
<name>A0A183EUP7_9BILA</name>
<dbReference type="Proteomes" id="UP000271098">
    <property type="component" value="Unassembled WGS sequence"/>
</dbReference>
<dbReference type="AlphaFoldDB" id="A0A183EUP7"/>